<reference evidence="3" key="1">
    <citation type="submission" date="2023-09" db="EMBL/GenBank/DDBJ databases">
        <title>Paucibacter sp. APW11 Genome sequencing and assembly.</title>
        <authorList>
            <person name="Kim I."/>
        </authorList>
    </citation>
    <scope>NUCLEOTIDE SEQUENCE</scope>
    <source>
        <strain evidence="3">APW11</strain>
    </source>
</reference>
<name>A0ABU3PG21_9BURK</name>
<evidence type="ECO:0000313" key="3">
    <source>
        <dbReference type="EMBL" id="MDT9001325.1"/>
    </source>
</evidence>
<dbReference type="InterPro" id="IPR054653">
    <property type="entry name" value="EpsI_type_B_pred"/>
</dbReference>
<accession>A0ABU3PG21</accession>
<dbReference type="InterPro" id="IPR014263">
    <property type="entry name" value="Methanolan_biosynth_EpsI"/>
</dbReference>
<dbReference type="RefSeq" id="WP_315652201.1">
    <property type="nucleotide sequence ID" value="NZ_JAVXZY010000008.1"/>
</dbReference>
<gene>
    <name evidence="3" type="ORF">RQP53_18745</name>
</gene>
<keyword evidence="1" id="KW-0812">Transmembrane</keyword>
<evidence type="ECO:0000256" key="1">
    <source>
        <dbReference type="SAM" id="Phobius"/>
    </source>
</evidence>
<dbReference type="NCBIfam" id="NF045609">
    <property type="entry name" value="EpsI_type_B"/>
    <property type="match status" value="1"/>
</dbReference>
<evidence type="ECO:0000259" key="2">
    <source>
        <dbReference type="Pfam" id="PF11984"/>
    </source>
</evidence>
<keyword evidence="4" id="KW-1185">Reference proteome</keyword>
<dbReference type="Pfam" id="PF11984">
    <property type="entry name" value="DUF3485"/>
    <property type="match status" value="1"/>
</dbReference>
<evidence type="ECO:0000313" key="4">
    <source>
        <dbReference type="Proteomes" id="UP001246372"/>
    </source>
</evidence>
<dbReference type="Proteomes" id="UP001246372">
    <property type="component" value="Unassembled WGS sequence"/>
</dbReference>
<keyword evidence="1" id="KW-1133">Transmembrane helix</keyword>
<protein>
    <submittedName>
        <fullName evidence="3">EpsI family protein</fullName>
    </submittedName>
</protein>
<dbReference type="NCBIfam" id="TIGR02914">
    <property type="entry name" value="EpsI_fam"/>
    <property type="match status" value="1"/>
</dbReference>
<dbReference type="EMBL" id="JAVXZY010000008">
    <property type="protein sequence ID" value="MDT9001325.1"/>
    <property type="molecule type" value="Genomic_DNA"/>
</dbReference>
<sequence>MSAEVSLGARPVRGLRLRAAAIAAVLACAAIGAYVATPTIHLADQWQKMELEQAFPTQFGDWQVDTRGPVSIVSPDLAARLNKIYNQTLSRIYVNAKGDRIMLSVAYGGDQSDGTRAHRPDVCYPAQGFQINSKSSDKLTLPDGRVLPVQRMVAQLNARIEPVTFWFAVGEYVAVSGTDQKLVQLRYGLRGMIPDGMLVRVSNITGNTAEGYALQTAFIADMSRAIESRWASRLLGAPQK</sequence>
<proteinExistence type="predicted"/>
<keyword evidence="1" id="KW-0472">Membrane</keyword>
<feature type="transmembrane region" description="Helical" evidence="1">
    <location>
        <begin position="20"/>
        <end position="43"/>
    </location>
</feature>
<comment type="caution">
    <text evidence="3">The sequence shown here is derived from an EMBL/GenBank/DDBJ whole genome shotgun (WGS) entry which is preliminary data.</text>
</comment>
<organism evidence="3 4">
    <name type="scientific">Roseateles aquae</name>
    <dbReference type="NCBI Taxonomy" id="3077235"/>
    <lineage>
        <taxon>Bacteria</taxon>
        <taxon>Pseudomonadati</taxon>
        <taxon>Pseudomonadota</taxon>
        <taxon>Betaproteobacteria</taxon>
        <taxon>Burkholderiales</taxon>
        <taxon>Sphaerotilaceae</taxon>
        <taxon>Roseateles</taxon>
    </lineage>
</organism>
<feature type="domain" description="Methanolan biosynthesis EpsI" evidence="2">
    <location>
        <begin position="21"/>
        <end position="227"/>
    </location>
</feature>